<sequence length="774" mass="83887">MRTCSSALLLDSPFFYSVLLRAQKTTQRCRLSTVYRMFPTDIEEAETVERLSEDSCSTISASSQDVGTTTADTSPPLAANADEEKLRHRMLHECASIPELRPRPAWLEESGAADKEASAFTAEMNWDAAHPDHLIVAVRWRVALTSPDSGCPSLYATLWVPYAVPLASIIASRAPATAETASTVTSTTSSSAEIHTLSSVMLPLGRSMFLFAAQLSSRGPSAWDSGGATESLVNVASSISRAQCTLHLHYAAAKTLQVSSPPRARPVCRSLDVFAISPTTTLLGVALQPHQRYHIKRQRGTGKSAYTSEDQPCDANGILTLRMGPYCHVDVALDGVPSEPHVRSNAITRRCTTNGTCTGISVHTTRCCQKQDNPAAHQTPAPQSGVGREHSAMVLQRQRGSTTSLIAGDSTAVLATLSDVSEPVALSNTSDHELVHPAVAGSQEEMTAAPSPVSTTASRKRQRSALARERAAEAVDGCDYDEAEISLSYADSTAPSEIILFTTGMRLCDAEEKTLKELGARVNPHLRLARYARVLVAQRPLVRSVKLLTVLPYVEDVVHQSWLDAVLRTRTLNLPVEGYAYKERRITGSIEIENSFNLRETMRKAPKERQQLFAQKRFWVHKSATPQEPPMNDLKTVVAASGGIITKRVVDADVLILPTRKLTLSCWRGIAQQLGGNGRASASSASAAPTLAQRRQAGVLFVVPDDVFRCVLQQRGLSSSSVTLPRQLLTEDATTRGTSGAVGAGRRPSQPSRKTPRVSKTQQSSRRNSCKHLR</sequence>
<comment type="caution">
    <text evidence="3">The sequence shown here is derived from an EMBL/GenBank/DDBJ whole genome shotgun (WGS) entry which is preliminary data.</text>
</comment>
<dbReference type="InterPro" id="IPR036420">
    <property type="entry name" value="BRCT_dom_sf"/>
</dbReference>
<feature type="domain" description="BRCT" evidence="2">
    <location>
        <begin position="512"/>
        <end position="572"/>
    </location>
</feature>
<proteinExistence type="predicted"/>
<gene>
    <name evidence="3" type="ORF">LtaPh_0611200</name>
</gene>
<evidence type="ECO:0000313" key="3">
    <source>
        <dbReference type="EMBL" id="GET85976.1"/>
    </source>
</evidence>
<accession>A0A640K8I6</accession>
<name>A0A640K8I6_LEITA</name>
<protein>
    <recommendedName>
        <fullName evidence="2">BRCT domain-containing protein</fullName>
    </recommendedName>
</protein>
<dbReference type="EMBL" id="BLBS01000007">
    <property type="protein sequence ID" value="GET85976.1"/>
    <property type="molecule type" value="Genomic_DNA"/>
</dbReference>
<feature type="region of interest" description="Disordered" evidence="1">
    <location>
        <begin position="372"/>
        <end position="392"/>
    </location>
</feature>
<dbReference type="Gene3D" id="3.40.50.10190">
    <property type="entry name" value="BRCT domain"/>
    <property type="match status" value="1"/>
</dbReference>
<keyword evidence="4" id="KW-1185">Reference proteome</keyword>
<dbReference type="Proteomes" id="UP000419144">
    <property type="component" value="Unassembled WGS sequence"/>
</dbReference>
<evidence type="ECO:0000313" key="4">
    <source>
        <dbReference type="Proteomes" id="UP000419144"/>
    </source>
</evidence>
<evidence type="ECO:0000256" key="1">
    <source>
        <dbReference type="SAM" id="MobiDB-lite"/>
    </source>
</evidence>
<dbReference type="VEuPathDB" id="TriTrypDB:LtaPh_0611200"/>
<evidence type="ECO:0000259" key="2">
    <source>
        <dbReference type="PROSITE" id="PS50172"/>
    </source>
</evidence>
<dbReference type="PROSITE" id="PS50172">
    <property type="entry name" value="BRCT"/>
    <property type="match status" value="1"/>
</dbReference>
<dbReference type="InterPro" id="IPR001357">
    <property type="entry name" value="BRCT_dom"/>
</dbReference>
<dbReference type="OrthoDB" id="342264at2759"/>
<organism evidence="3 4">
    <name type="scientific">Leishmania tarentolae</name>
    <name type="common">Sauroleishmania tarentolae</name>
    <dbReference type="NCBI Taxonomy" id="5689"/>
    <lineage>
        <taxon>Eukaryota</taxon>
        <taxon>Discoba</taxon>
        <taxon>Euglenozoa</taxon>
        <taxon>Kinetoplastea</taxon>
        <taxon>Metakinetoplastina</taxon>
        <taxon>Trypanosomatida</taxon>
        <taxon>Trypanosomatidae</taxon>
        <taxon>Leishmaniinae</taxon>
        <taxon>Leishmania</taxon>
        <taxon>lizard Leishmania</taxon>
    </lineage>
</organism>
<feature type="compositionally biased region" description="Polar residues" evidence="1">
    <location>
        <begin position="749"/>
        <end position="767"/>
    </location>
</feature>
<reference evidence="3" key="1">
    <citation type="submission" date="2019-11" db="EMBL/GenBank/DDBJ databases">
        <title>Leishmania tarentolae CDS.</title>
        <authorList>
            <person name="Goto Y."/>
            <person name="Yamagishi J."/>
        </authorList>
    </citation>
    <scope>NUCLEOTIDE SEQUENCE [LARGE SCALE GENOMIC DNA]</scope>
    <source>
        <strain evidence="3">Parrot Tar II</strain>
    </source>
</reference>
<feature type="region of interest" description="Disordered" evidence="1">
    <location>
        <begin position="728"/>
        <end position="774"/>
    </location>
</feature>
<feature type="region of interest" description="Disordered" evidence="1">
    <location>
        <begin position="439"/>
        <end position="463"/>
    </location>
</feature>
<dbReference type="AlphaFoldDB" id="A0A640K8I6"/>